<dbReference type="Proteomes" id="UP000503462">
    <property type="component" value="Chromosome 2"/>
</dbReference>
<sequence>MATRDVLVDAVYNEVAAYRYRDFATSLMIDVAVVPDTEARIITFGHSRRLGYTTYQIKPWSGASKTLSIVCNRSRKPVISESTRKELHAHLDGFDRLANPIDDIDTFRELRQVRAWEALQRWWLGNGKYFHFLDLPPELRVAMYSFAVPSRVHPVPYRGHGVRRRRCIDGLPIERPLSLFTVSRQISNEALGHSYLYTTRIVEDASILKELTTSACFLSNVRRLELAINMDLRTEFFLFRDTWAIDHSEMASLLPCSPFRAMALAHITVRIPQGRHRTVISVCDTTFTTACLAMVLHHFGGQRQVEVLGVSDQGQAIAFKHACRRARSAYELWRTNAEDLGHDKLGLEHYDEWIKFFSEDEHGGVSVAKGNNVDGDTIDTDWIRRCDRNGRCICVPLHAMDRQL</sequence>
<protein>
    <submittedName>
        <fullName evidence="1">Uncharacterized protein</fullName>
    </submittedName>
</protein>
<dbReference type="AlphaFoldDB" id="A0A6H0XRX3"/>
<proteinExistence type="predicted"/>
<organism evidence="1 2">
    <name type="scientific">Peltaster fructicola</name>
    <dbReference type="NCBI Taxonomy" id="286661"/>
    <lineage>
        <taxon>Eukaryota</taxon>
        <taxon>Fungi</taxon>
        <taxon>Dikarya</taxon>
        <taxon>Ascomycota</taxon>
        <taxon>Pezizomycotina</taxon>
        <taxon>Dothideomycetes</taxon>
        <taxon>Dothideomycetes incertae sedis</taxon>
        <taxon>Peltaster</taxon>
    </lineage>
</organism>
<keyword evidence="2" id="KW-1185">Reference proteome</keyword>
<dbReference type="EMBL" id="CP051140">
    <property type="protein sequence ID" value="QIW97511.1"/>
    <property type="molecule type" value="Genomic_DNA"/>
</dbReference>
<reference evidence="1 2" key="1">
    <citation type="journal article" date="2016" name="Sci. Rep.">
        <title>Peltaster fructicola genome reveals evolution from an invasive phytopathogen to an ectophytic parasite.</title>
        <authorList>
            <person name="Xu C."/>
            <person name="Chen H."/>
            <person name="Gleason M.L."/>
            <person name="Xu J.R."/>
            <person name="Liu H."/>
            <person name="Zhang R."/>
            <person name="Sun G."/>
        </authorList>
    </citation>
    <scope>NUCLEOTIDE SEQUENCE [LARGE SCALE GENOMIC DNA]</scope>
    <source>
        <strain evidence="1 2">LNHT1506</strain>
    </source>
</reference>
<gene>
    <name evidence="1" type="ORF">AMS68_003029</name>
</gene>
<dbReference type="OrthoDB" id="3796204at2759"/>
<accession>A0A6H0XRX3</accession>
<evidence type="ECO:0000313" key="2">
    <source>
        <dbReference type="Proteomes" id="UP000503462"/>
    </source>
</evidence>
<evidence type="ECO:0000313" key="1">
    <source>
        <dbReference type="EMBL" id="QIW97511.1"/>
    </source>
</evidence>
<name>A0A6H0XRX3_9PEZI</name>